<organism evidence="2">
    <name type="scientific">mine drainage metagenome</name>
    <dbReference type="NCBI Taxonomy" id="410659"/>
    <lineage>
        <taxon>unclassified sequences</taxon>
        <taxon>metagenomes</taxon>
        <taxon>ecological metagenomes</taxon>
    </lineage>
</organism>
<proteinExistence type="predicted"/>
<sequence>MQLSAIAGAISGRLTETHTRQRDAPDSRAASSRSVPSPASAPAMINPANGNRLNVCTNTNPPRPKNPSDSARGNRPNCARYPPGAISSTQASAFR</sequence>
<accession>A0A1J5PK68</accession>
<name>A0A1J5PK68_9ZZZZ</name>
<evidence type="ECO:0000313" key="2">
    <source>
        <dbReference type="EMBL" id="OIQ71200.1"/>
    </source>
</evidence>
<feature type="region of interest" description="Disordered" evidence="1">
    <location>
        <begin position="1"/>
        <end position="95"/>
    </location>
</feature>
<comment type="caution">
    <text evidence="2">The sequence shown here is derived from an EMBL/GenBank/DDBJ whole genome shotgun (WGS) entry which is preliminary data.</text>
</comment>
<feature type="compositionally biased region" description="Basic and acidic residues" evidence="1">
    <location>
        <begin position="15"/>
        <end position="26"/>
    </location>
</feature>
<feature type="compositionally biased region" description="Polar residues" evidence="1">
    <location>
        <begin position="86"/>
        <end position="95"/>
    </location>
</feature>
<gene>
    <name evidence="2" type="ORF">GALL_471840</name>
</gene>
<feature type="compositionally biased region" description="Polar residues" evidence="1">
    <location>
        <begin position="48"/>
        <end position="60"/>
    </location>
</feature>
<protein>
    <submittedName>
        <fullName evidence="2">Uncharacterized protein</fullName>
    </submittedName>
</protein>
<evidence type="ECO:0000256" key="1">
    <source>
        <dbReference type="SAM" id="MobiDB-lite"/>
    </source>
</evidence>
<reference evidence="2" key="1">
    <citation type="submission" date="2016-10" db="EMBL/GenBank/DDBJ databases">
        <title>Sequence of Gallionella enrichment culture.</title>
        <authorList>
            <person name="Poehlein A."/>
            <person name="Muehling M."/>
            <person name="Daniel R."/>
        </authorList>
    </citation>
    <scope>NUCLEOTIDE SEQUENCE</scope>
</reference>
<dbReference type="AlphaFoldDB" id="A0A1J5PK68"/>
<dbReference type="EMBL" id="MLJW01003839">
    <property type="protein sequence ID" value="OIQ71200.1"/>
    <property type="molecule type" value="Genomic_DNA"/>
</dbReference>
<feature type="compositionally biased region" description="Low complexity" evidence="1">
    <location>
        <begin position="27"/>
        <end position="43"/>
    </location>
</feature>